<protein>
    <submittedName>
        <fullName evidence="4">Opacity protein</fullName>
    </submittedName>
</protein>
<dbReference type="EMBL" id="FXTT01000008">
    <property type="protein sequence ID" value="SMP37000.1"/>
    <property type="molecule type" value="Genomic_DNA"/>
</dbReference>
<evidence type="ECO:0000313" key="5">
    <source>
        <dbReference type="Proteomes" id="UP001157914"/>
    </source>
</evidence>
<evidence type="ECO:0000256" key="1">
    <source>
        <dbReference type="ARBA" id="ARBA00022729"/>
    </source>
</evidence>
<gene>
    <name evidence="4" type="ORF">SAMN06265374_4437</name>
</gene>
<dbReference type="SUPFAM" id="SSF56925">
    <property type="entry name" value="OMPA-like"/>
    <property type="match status" value="1"/>
</dbReference>
<name>A0ABY1PMG2_9HYPH</name>
<evidence type="ECO:0000259" key="3">
    <source>
        <dbReference type="Pfam" id="PF13505"/>
    </source>
</evidence>
<comment type="caution">
    <text evidence="4">The sequence shown here is derived from an EMBL/GenBank/DDBJ whole genome shotgun (WGS) entry which is preliminary data.</text>
</comment>
<feature type="signal peptide" evidence="2">
    <location>
        <begin position="1"/>
        <end position="25"/>
    </location>
</feature>
<feature type="chain" id="PRO_5046052962" evidence="2">
    <location>
        <begin position="26"/>
        <end position="237"/>
    </location>
</feature>
<organism evidence="4 5">
    <name type="scientific">Roseibium denhamense</name>
    <dbReference type="NCBI Taxonomy" id="76305"/>
    <lineage>
        <taxon>Bacteria</taxon>
        <taxon>Pseudomonadati</taxon>
        <taxon>Pseudomonadota</taxon>
        <taxon>Alphaproteobacteria</taxon>
        <taxon>Hyphomicrobiales</taxon>
        <taxon>Stappiaceae</taxon>
        <taxon>Roseibium</taxon>
    </lineage>
</organism>
<dbReference type="Pfam" id="PF13505">
    <property type="entry name" value="OMP_b-brl"/>
    <property type="match status" value="1"/>
</dbReference>
<dbReference type="InterPro" id="IPR027385">
    <property type="entry name" value="Beta-barrel_OMP"/>
</dbReference>
<dbReference type="InterPro" id="IPR011250">
    <property type="entry name" value="OMP/PagP_B-barrel"/>
</dbReference>
<dbReference type="RefSeq" id="WP_196220571.1">
    <property type="nucleotide sequence ID" value="NZ_BAAAEA010000003.1"/>
</dbReference>
<accession>A0ABY1PMG2</accession>
<proteinExistence type="predicted"/>
<keyword evidence="1 2" id="KW-0732">Signal</keyword>
<sequence>MFKKSKGVILAIFSSALVMGGQAAASDHLLSRIYAKVEGGASISSQTEATVTGTLREMALEKDTLGTGRSVGAGLGMVFNDYLRADVMFNYRTGFELDTPLADFPSTDPITGDISSYGVMASIYWDIATLQAGGISISPFLNAGAGLAVNKVDSVTVQEVMPIEFEGDTTTNFAWHVGAGLGIGLTENLTLDTSYRYSDLGDFKSGKNAKNFAGALEEPFKGDLSTHELMVGLRYSF</sequence>
<dbReference type="Gene3D" id="2.40.160.20">
    <property type="match status" value="1"/>
</dbReference>
<keyword evidence="5" id="KW-1185">Reference proteome</keyword>
<evidence type="ECO:0000256" key="2">
    <source>
        <dbReference type="SAM" id="SignalP"/>
    </source>
</evidence>
<reference evidence="4 5" key="1">
    <citation type="submission" date="2017-05" db="EMBL/GenBank/DDBJ databases">
        <authorList>
            <person name="Varghese N."/>
            <person name="Submissions S."/>
        </authorList>
    </citation>
    <scope>NUCLEOTIDE SEQUENCE [LARGE SCALE GENOMIC DNA]</scope>
    <source>
        <strain evidence="4 5">DSM 15949</strain>
    </source>
</reference>
<evidence type="ECO:0000313" key="4">
    <source>
        <dbReference type="EMBL" id="SMP37000.1"/>
    </source>
</evidence>
<dbReference type="Proteomes" id="UP001157914">
    <property type="component" value="Unassembled WGS sequence"/>
</dbReference>
<feature type="domain" description="Outer membrane protein beta-barrel" evidence="3">
    <location>
        <begin position="15"/>
        <end position="237"/>
    </location>
</feature>